<reference evidence="2" key="1">
    <citation type="submission" date="2020-02" db="EMBL/GenBank/DDBJ databases">
        <authorList>
            <person name="Meier V. D."/>
        </authorList>
    </citation>
    <scope>NUCLEOTIDE SEQUENCE</scope>
    <source>
        <strain evidence="2">AVDCRST_MAG29</strain>
    </source>
</reference>
<feature type="non-terminal residue" evidence="2">
    <location>
        <position position="137"/>
    </location>
</feature>
<feature type="non-terminal residue" evidence="2">
    <location>
        <position position="1"/>
    </location>
</feature>
<evidence type="ECO:0000256" key="1">
    <source>
        <dbReference type="SAM" id="MobiDB-lite"/>
    </source>
</evidence>
<organism evidence="2">
    <name type="scientific">uncultured Nocardioidaceae bacterium</name>
    <dbReference type="NCBI Taxonomy" id="253824"/>
    <lineage>
        <taxon>Bacteria</taxon>
        <taxon>Bacillati</taxon>
        <taxon>Actinomycetota</taxon>
        <taxon>Actinomycetes</taxon>
        <taxon>Propionibacteriales</taxon>
        <taxon>Nocardioidaceae</taxon>
        <taxon>environmental samples</taxon>
    </lineage>
</organism>
<dbReference type="AlphaFoldDB" id="A0A6J4L1E9"/>
<accession>A0A6J4L1E9</accession>
<feature type="region of interest" description="Disordered" evidence="1">
    <location>
        <begin position="114"/>
        <end position="137"/>
    </location>
</feature>
<proteinExistence type="predicted"/>
<name>A0A6J4L1E9_9ACTN</name>
<dbReference type="EMBL" id="CADCUG010000031">
    <property type="protein sequence ID" value="CAA9321483.1"/>
    <property type="molecule type" value="Genomic_DNA"/>
</dbReference>
<evidence type="ECO:0000313" key="2">
    <source>
        <dbReference type="EMBL" id="CAA9321483.1"/>
    </source>
</evidence>
<feature type="region of interest" description="Disordered" evidence="1">
    <location>
        <begin position="51"/>
        <end position="78"/>
    </location>
</feature>
<gene>
    <name evidence="2" type="ORF">AVDCRST_MAG29-343</name>
</gene>
<sequence>CADLPSFVSSTQSPSRSLISRWACACTGMCSVTSFCGAMTRSGRPVCGCPRRAPSLSSAPETPTRRIGLSPRSQRPSPSCLTRAVSWCSRQHPFPSAGWPSSTTLSATPSFCSTSPRGATRLTPRGTSRGSHLLRGH</sequence>
<protein>
    <submittedName>
        <fullName evidence="2">Uncharacterized protein</fullName>
    </submittedName>
</protein>